<dbReference type="Pfam" id="PF02932">
    <property type="entry name" value="Neur_chan_memb"/>
    <property type="match status" value="1"/>
</dbReference>
<dbReference type="InterPro" id="IPR038050">
    <property type="entry name" value="Neuro_actylchol_rec"/>
</dbReference>
<gene>
    <name evidence="3" type="ORF">AB205_0108820</name>
</gene>
<proteinExistence type="predicted"/>
<reference evidence="4" key="1">
    <citation type="journal article" date="2017" name="Nat. Commun.">
        <title>The North American bullfrog draft genome provides insight into hormonal regulation of long noncoding RNA.</title>
        <authorList>
            <person name="Hammond S.A."/>
            <person name="Warren R.L."/>
            <person name="Vandervalk B.P."/>
            <person name="Kucuk E."/>
            <person name="Khan H."/>
            <person name="Gibb E.A."/>
            <person name="Pandoh P."/>
            <person name="Kirk H."/>
            <person name="Zhao Y."/>
            <person name="Jones M."/>
            <person name="Mungall A.J."/>
            <person name="Coope R."/>
            <person name="Pleasance S."/>
            <person name="Moore R.A."/>
            <person name="Holt R.A."/>
            <person name="Round J.M."/>
            <person name="Ohora S."/>
            <person name="Walle B.V."/>
            <person name="Veldhoen N."/>
            <person name="Helbing C.C."/>
            <person name="Birol I."/>
        </authorList>
    </citation>
    <scope>NUCLEOTIDE SEQUENCE [LARGE SCALE GENOMIC DNA]</scope>
</reference>
<feature type="non-terminal residue" evidence="3">
    <location>
        <position position="220"/>
    </location>
</feature>
<feature type="transmembrane region" description="Helical" evidence="1">
    <location>
        <begin position="43"/>
        <end position="59"/>
    </location>
</feature>
<keyword evidence="1" id="KW-1133">Transmembrane helix</keyword>
<dbReference type="InterPro" id="IPR036719">
    <property type="entry name" value="Neuro-gated_channel_TM_sf"/>
</dbReference>
<evidence type="ECO:0000259" key="2">
    <source>
        <dbReference type="Pfam" id="PF02932"/>
    </source>
</evidence>
<evidence type="ECO:0000313" key="3">
    <source>
        <dbReference type="EMBL" id="PIO27097.1"/>
    </source>
</evidence>
<dbReference type="Proteomes" id="UP000228934">
    <property type="component" value="Unassembled WGS sequence"/>
</dbReference>
<feature type="transmembrane region" description="Helical" evidence="1">
    <location>
        <begin position="12"/>
        <end position="31"/>
    </location>
</feature>
<organism evidence="3 4">
    <name type="scientific">Aquarana catesbeiana</name>
    <name type="common">American bullfrog</name>
    <name type="synonym">Rana catesbeiana</name>
    <dbReference type="NCBI Taxonomy" id="8400"/>
    <lineage>
        <taxon>Eukaryota</taxon>
        <taxon>Metazoa</taxon>
        <taxon>Chordata</taxon>
        <taxon>Craniata</taxon>
        <taxon>Vertebrata</taxon>
        <taxon>Euteleostomi</taxon>
        <taxon>Amphibia</taxon>
        <taxon>Batrachia</taxon>
        <taxon>Anura</taxon>
        <taxon>Neobatrachia</taxon>
        <taxon>Ranoidea</taxon>
        <taxon>Ranidae</taxon>
        <taxon>Aquarana</taxon>
    </lineage>
</organism>
<keyword evidence="1" id="KW-0472">Membrane</keyword>
<dbReference type="SUPFAM" id="SSF90112">
    <property type="entry name" value="Neurotransmitter-gated ion-channel transmembrane pore"/>
    <property type="match status" value="1"/>
</dbReference>
<dbReference type="Gene3D" id="1.20.58.390">
    <property type="entry name" value="Neurotransmitter-gated ion-channel transmembrane domain"/>
    <property type="match status" value="2"/>
</dbReference>
<feature type="transmembrane region" description="Helical" evidence="1">
    <location>
        <begin position="188"/>
        <end position="212"/>
    </location>
</feature>
<evidence type="ECO:0000256" key="1">
    <source>
        <dbReference type="SAM" id="Phobius"/>
    </source>
</evidence>
<dbReference type="AlphaFoldDB" id="A0A2G9RGV0"/>
<evidence type="ECO:0000313" key="4">
    <source>
        <dbReference type="Proteomes" id="UP000228934"/>
    </source>
</evidence>
<dbReference type="FunFam" id="1.20.58.390:FF:000011">
    <property type="entry name" value="neuronal acetylcholine receptor subunit alpha-7"/>
    <property type="match status" value="1"/>
</dbReference>
<keyword evidence="1" id="KW-0812">Transmembrane</keyword>
<accession>A0A2G9RGV0</accession>
<dbReference type="OrthoDB" id="5975154at2759"/>
<dbReference type="EMBL" id="KV938098">
    <property type="protein sequence ID" value="PIO27097.1"/>
    <property type="molecule type" value="Genomic_DNA"/>
</dbReference>
<keyword evidence="4" id="KW-1185">Reference proteome</keyword>
<dbReference type="GO" id="GO:0006811">
    <property type="term" value="P:monoatomic ion transport"/>
    <property type="evidence" value="ECO:0007669"/>
    <property type="project" value="InterPro"/>
</dbReference>
<name>A0A2G9RGV0_AQUCT</name>
<dbReference type="GO" id="GO:0016020">
    <property type="term" value="C:membrane"/>
    <property type="evidence" value="ECO:0007669"/>
    <property type="project" value="InterPro"/>
</dbReference>
<protein>
    <recommendedName>
        <fullName evidence="2">Neurotransmitter-gated ion-channel transmembrane domain-containing protein</fullName>
    </recommendedName>
</protein>
<sequence length="220" mass="25102">MYSFSLYFAAQYFASIMVIVGLSVVVTVLVLQFHHHDPQAGKMPRWVRVILLNWCAWFLRMRKPGENRRPIPCRYVYPNHHHSSISSIEMNIAPAQQSNNGNLYCGYHTLESPCCPPNSDSGVMCGRVTCPSLEDSDLLQKKCLRESMPEIVKILEEVQYIARRFRDQDEGEEICSEWKFAAAVIDRLCLVAFSLFAIICTITILMSAPNFIEAVSKDFT</sequence>
<dbReference type="InterPro" id="IPR006029">
    <property type="entry name" value="Neurotrans-gated_channel_TM"/>
</dbReference>
<feature type="domain" description="Neurotransmitter-gated ion-channel transmembrane" evidence="2">
    <location>
        <begin position="10"/>
        <end position="204"/>
    </location>
</feature>